<feature type="transmembrane region" description="Helical" evidence="12">
    <location>
        <begin position="32"/>
        <end position="52"/>
    </location>
</feature>
<reference evidence="13" key="1">
    <citation type="submission" date="2022-08" db="EMBL/GenBank/DDBJ databases">
        <authorList>
            <person name="Gutierrez-Valencia J."/>
        </authorList>
    </citation>
    <scope>NUCLEOTIDE SEQUENCE</scope>
</reference>
<evidence type="ECO:0000256" key="6">
    <source>
        <dbReference type="ARBA" id="ARBA00023002"/>
    </source>
</evidence>
<name>A0AAV0JMV2_9ROSI</name>
<feature type="transmembrane region" description="Helical" evidence="12">
    <location>
        <begin position="304"/>
        <end position="327"/>
    </location>
</feature>
<sequence length="372" mass="40957">MRNSSTVASVGLESKEGVKLLVTAGPHARKMVGIWLFGSAAWVFSMVILGGVTRLTRSGLSMTDWKFTGQLPPLSDEEWSKEFEKYKQSPEYKRVNKGMSLDDFKFIYWMEYGHRMWGRYITVQLGLRLSGLFALGAGQGMIGWWMVKSGLEEPASEYAEPRVSPYRLAAHLTSAFAIYTGLFWTALSVVMPEPPAESVTWVRGAAKVKRLALPVGLIVGITAVSGAFVAGNDAGRAYNTFPKMGDTWIPDGIFEMKPLIRNFFENTATVQLDHRILATTTLASISALWWFTRKVDLHPAVRSLIGSTVGMTLLQVSLGISTLLSYVPVSLGTAHQAGALTLLTLMMLLNHTVRKPSLPLLKSLPQVAKPLF</sequence>
<comment type="pathway">
    <text evidence="10">Porphyrin-containing compound metabolism; heme A biosynthesis; heme A from heme O: step 1/1.</text>
</comment>
<proteinExistence type="predicted"/>
<evidence type="ECO:0000256" key="10">
    <source>
        <dbReference type="ARBA" id="ARBA00044501"/>
    </source>
</evidence>
<feature type="transmembrane region" description="Helical" evidence="12">
    <location>
        <begin position="211"/>
        <end position="231"/>
    </location>
</feature>
<gene>
    <name evidence="13" type="ORF">LITE_LOCUS14566</name>
</gene>
<dbReference type="Pfam" id="PF02628">
    <property type="entry name" value="COX15-CtaA"/>
    <property type="match status" value="1"/>
</dbReference>
<dbReference type="GO" id="GO:0005743">
    <property type="term" value="C:mitochondrial inner membrane"/>
    <property type="evidence" value="ECO:0007669"/>
    <property type="project" value="TreeGrafter"/>
</dbReference>
<keyword evidence="7" id="KW-0408">Iron</keyword>
<dbReference type="GO" id="GO:0016653">
    <property type="term" value="F:oxidoreductase activity, acting on NAD(P)H, heme protein as acceptor"/>
    <property type="evidence" value="ECO:0007669"/>
    <property type="project" value="TreeGrafter"/>
</dbReference>
<evidence type="ECO:0008006" key="15">
    <source>
        <dbReference type="Google" id="ProtNLM"/>
    </source>
</evidence>
<evidence type="ECO:0000256" key="2">
    <source>
        <dbReference type="ARBA" id="ARBA00004141"/>
    </source>
</evidence>
<evidence type="ECO:0000256" key="1">
    <source>
        <dbReference type="ARBA" id="ARBA00001970"/>
    </source>
</evidence>
<dbReference type="GO" id="GO:0120547">
    <property type="term" value="F:heme A synthase activity"/>
    <property type="evidence" value="ECO:0007669"/>
    <property type="project" value="UniProtKB-EC"/>
</dbReference>
<feature type="transmembrane region" description="Helical" evidence="12">
    <location>
        <begin position="274"/>
        <end position="292"/>
    </location>
</feature>
<feature type="transmembrane region" description="Helical" evidence="12">
    <location>
        <begin position="333"/>
        <end position="353"/>
    </location>
</feature>
<evidence type="ECO:0000256" key="11">
    <source>
        <dbReference type="ARBA" id="ARBA00048044"/>
    </source>
</evidence>
<dbReference type="InterPro" id="IPR023754">
    <property type="entry name" value="HemeA_Synthase_type2"/>
</dbReference>
<keyword evidence="4" id="KW-0479">Metal-binding</keyword>
<evidence type="ECO:0000256" key="4">
    <source>
        <dbReference type="ARBA" id="ARBA00022723"/>
    </source>
</evidence>
<evidence type="ECO:0000256" key="7">
    <source>
        <dbReference type="ARBA" id="ARBA00023004"/>
    </source>
</evidence>
<evidence type="ECO:0000256" key="5">
    <source>
        <dbReference type="ARBA" id="ARBA00022989"/>
    </source>
</evidence>
<evidence type="ECO:0000313" key="13">
    <source>
        <dbReference type="EMBL" id="CAI0409946.1"/>
    </source>
</evidence>
<dbReference type="AlphaFoldDB" id="A0AAV0JMV2"/>
<evidence type="ECO:0000313" key="14">
    <source>
        <dbReference type="Proteomes" id="UP001154282"/>
    </source>
</evidence>
<keyword evidence="5 12" id="KW-1133">Transmembrane helix</keyword>
<evidence type="ECO:0000256" key="8">
    <source>
        <dbReference type="ARBA" id="ARBA00023133"/>
    </source>
</evidence>
<comment type="catalytic activity">
    <reaction evidence="11">
        <text>Fe(II)-heme o + 2 A + H2O = Fe(II)-heme a + 2 AH2</text>
        <dbReference type="Rhea" id="RHEA:63388"/>
        <dbReference type="ChEBI" id="CHEBI:13193"/>
        <dbReference type="ChEBI" id="CHEBI:15377"/>
        <dbReference type="ChEBI" id="CHEBI:17499"/>
        <dbReference type="ChEBI" id="CHEBI:60530"/>
        <dbReference type="ChEBI" id="CHEBI:61715"/>
        <dbReference type="EC" id="1.17.99.9"/>
    </reaction>
    <physiologicalReaction direction="left-to-right" evidence="11">
        <dbReference type="Rhea" id="RHEA:63389"/>
    </physiologicalReaction>
</comment>
<keyword evidence="6" id="KW-0560">Oxidoreductase</keyword>
<keyword evidence="9 12" id="KW-0472">Membrane</keyword>
<evidence type="ECO:0000256" key="3">
    <source>
        <dbReference type="ARBA" id="ARBA00022692"/>
    </source>
</evidence>
<feature type="transmembrane region" description="Helical" evidence="12">
    <location>
        <begin position="166"/>
        <end position="190"/>
    </location>
</feature>
<dbReference type="Proteomes" id="UP001154282">
    <property type="component" value="Unassembled WGS sequence"/>
</dbReference>
<comment type="subcellular location">
    <subcellularLocation>
        <location evidence="2">Membrane</location>
        <topology evidence="2">Multi-pass membrane protein</topology>
    </subcellularLocation>
</comment>
<dbReference type="GO" id="GO:0046872">
    <property type="term" value="F:metal ion binding"/>
    <property type="evidence" value="ECO:0007669"/>
    <property type="project" value="UniProtKB-KW"/>
</dbReference>
<keyword evidence="3 12" id="KW-0812">Transmembrane</keyword>
<dbReference type="PANTHER" id="PTHR23289">
    <property type="entry name" value="CYTOCHROME C OXIDASE ASSEMBLY PROTEIN COX15"/>
    <property type="match status" value="1"/>
</dbReference>
<keyword evidence="14" id="KW-1185">Reference proteome</keyword>
<dbReference type="EMBL" id="CAMGYJ010000005">
    <property type="protein sequence ID" value="CAI0409946.1"/>
    <property type="molecule type" value="Genomic_DNA"/>
</dbReference>
<comment type="cofactor">
    <cofactor evidence="1">
        <name>heme b</name>
        <dbReference type="ChEBI" id="CHEBI:60344"/>
    </cofactor>
</comment>
<dbReference type="PANTHER" id="PTHR23289:SF2">
    <property type="entry name" value="CYTOCHROME C OXIDASE ASSEMBLY PROTEIN COX15 HOMOLOG"/>
    <property type="match status" value="1"/>
</dbReference>
<comment type="caution">
    <text evidence="13">The sequence shown here is derived from an EMBL/GenBank/DDBJ whole genome shotgun (WGS) entry which is preliminary data.</text>
</comment>
<organism evidence="13 14">
    <name type="scientific">Linum tenue</name>
    <dbReference type="NCBI Taxonomy" id="586396"/>
    <lineage>
        <taxon>Eukaryota</taxon>
        <taxon>Viridiplantae</taxon>
        <taxon>Streptophyta</taxon>
        <taxon>Embryophyta</taxon>
        <taxon>Tracheophyta</taxon>
        <taxon>Spermatophyta</taxon>
        <taxon>Magnoliopsida</taxon>
        <taxon>eudicotyledons</taxon>
        <taxon>Gunneridae</taxon>
        <taxon>Pentapetalae</taxon>
        <taxon>rosids</taxon>
        <taxon>fabids</taxon>
        <taxon>Malpighiales</taxon>
        <taxon>Linaceae</taxon>
        <taxon>Linum</taxon>
    </lineage>
</organism>
<protein>
    <recommendedName>
        <fullName evidence="15">Cytochrome c oxidase assembly protein COX15</fullName>
    </recommendedName>
</protein>
<evidence type="ECO:0000256" key="9">
    <source>
        <dbReference type="ARBA" id="ARBA00023136"/>
    </source>
</evidence>
<evidence type="ECO:0000256" key="12">
    <source>
        <dbReference type="SAM" id="Phobius"/>
    </source>
</evidence>
<dbReference type="GO" id="GO:0006784">
    <property type="term" value="P:heme A biosynthetic process"/>
    <property type="evidence" value="ECO:0007669"/>
    <property type="project" value="InterPro"/>
</dbReference>
<accession>A0AAV0JMV2</accession>
<dbReference type="InterPro" id="IPR003780">
    <property type="entry name" value="COX15/CtaA_fam"/>
</dbReference>
<feature type="transmembrane region" description="Helical" evidence="12">
    <location>
        <begin position="125"/>
        <end position="146"/>
    </location>
</feature>
<keyword evidence="8" id="KW-0350">Heme biosynthesis</keyword>